<organism evidence="1 2">
    <name type="scientific">Paraburkholderia unamae</name>
    <dbReference type="NCBI Taxonomy" id="219649"/>
    <lineage>
        <taxon>Bacteria</taxon>
        <taxon>Pseudomonadati</taxon>
        <taxon>Pseudomonadota</taxon>
        <taxon>Betaproteobacteria</taxon>
        <taxon>Burkholderiales</taxon>
        <taxon>Burkholderiaceae</taxon>
        <taxon>Paraburkholderia</taxon>
    </lineage>
</organism>
<evidence type="ECO:0000313" key="2">
    <source>
        <dbReference type="Proteomes" id="UP001392318"/>
    </source>
</evidence>
<proteinExistence type="predicted"/>
<comment type="caution">
    <text evidence="1">The sequence shown here is derived from an EMBL/GenBank/DDBJ whole genome shotgun (WGS) entry which is preliminary data.</text>
</comment>
<keyword evidence="2" id="KW-1185">Reference proteome</keyword>
<accession>A0ACC6RU79</accession>
<name>A0ACC6RU79_9BURK</name>
<dbReference type="EMBL" id="JAYMRU010000037">
    <property type="protein sequence ID" value="MEM5405109.1"/>
    <property type="molecule type" value="Genomic_DNA"/>
</dbReference>
<reference evidence="1" key="1">
    <citation type="submission" date="2024-01" db="EMBL/GenBank/DDBJ databases">
        <title>The diversity of rhizobia nodulating Mimosa spp. in eleven states of Brazil covering several biomes is determined by host plant, location, and edaphic factors.</title>
        <authorList>
            <person name="Rouws L."/>
            <person name="Barauna A."/>
            <person name="Beukes C."/>
            <person name="De Faria S.M."/>
            <person name="Gross E."/>
            <person name="Dos Reis Junior F.B."/>
            <person name="Simon M."/>
            <person name="Maluk M."/>
            <person name="Odee D.W."/>
            <person name="Kenicer G."/>
            <person name="Young J.P.W."/>
            <person name="Reis V.M."/>
            <person name="Zilli J."/>
            <person name="James E.K."/>
        </authorList>
    </citation>
    <scope>NUCLEOTIDE SEQUENCE</scope>
    <source>
        <strain evidence="1">JPY452</strain>
    </source>
</reference>
<protein>
    <submittedName>
        <fullName evidence="1">Uncharacterized protein</fullName>
    </submittedName>
</protein>
<evidence type="ECO:0000313" key="1">
    <source>
        <dbReference type="EMBL" id="MEM5405109.1"/>
    </source>
</evidence>
<dbReference type="Proteomes" id="UP001392318">
    <property type="component" value="Unassembled WGS sequence"/>
</dbReference>
<gene>
    <name evidence="1" type="ORF">VSR83_34735</name>
</gene>
<sequence length="101" mass="10549">MSHATDQRTHLTAPRHHGELSTVAIIINGATIGPKRKFRISPLNGAAAGGVTLEQLVVKIIVGPNGASARSAMAVRRMLETLGTPGLAGRVVTSTTPYRAK</sequence>